<dbReference type="NCBIfam" id="TIGR01646">
    <property type="entry name" value="vgr_GE"/>
    <property type="match status" value="1"/>
</dbReference>
<dbReference type="NCBIfam" id="TIGR03361">
    <property type="entry name" value="VI_Rhs_Vgr"/>
    <property type="match status" value="1"/>
</dbReference>
<dbReference type="OrthoDB" id="9762420at2"/>
<dbReference type="Pfam" id="PF05954">
    <property type="entry name" value="Phage_GPD"/>
    <property type="match status" value="1"/>
</dbReference>
<dbReference type="Gene3D" id="3.55.50.10">
    <property type="entry name" value="Baseplate protein-like domains"/>
    <property type="match status" value="1"/>
</dbReference>
<sequence>MVDIPIAFDQLGKLKASNQYTLTIDNLNSSLSVLSLTGEETLNQPWRYEVIVTSTDKSILVQSVLAQKATLTFNPKLSFNITKTITFSDNHIKERLLHGVVSEFSQIAVNKEEAHYKIVLEPRLVLLNLNRYSAIYQNQSVIAVVEEVLRKHGFTGVDYRLELKEAYPAREFITQWQESDLTFIQRILADIGVWFRFESDAKHHCDVLVISDYEQGLENAGSITFKQPTGTNDGGTSSVWSLQTHSKMVTASVLVQDYNYRQAQTNMSDEVNTQPKDETTYGIDYGYSEHYKQLGSETEPESGLWYAKIRHQRHISEQILIKGTSNEYTLTPGQRVLLKGHPLSQSLTEGVMILSIESVGDRVNPYELRFTAIPFDVLKPYRPNPLPWPEINGTLPARVTSPDNDTYGYIDVKGRYRVKFEYDLKTWKNGEESLWVRLAKPYAGNLYGFHFPLINGTEVAIAFTEGNPDRPYIAYALHDSSHPDHVSTANKHRNVIRTPANNKLRMDDKRGQEHIKLATEYGKTQINLGHLVDKKKKQRGEGFELRTDQWGAIAAQKGLYLTTDTQSKAQGNQLDMQDAIAQLENALSIAKSLQNAAKNSQAHLADIPNQQQLKTALSQLSESGILGYAQQGIGLLSPKNIQLSSAQSISLIAEKNTDISTSQTITLAAEKALGFFAQHDGIKMFASQGKTEIQAQNDAMDLIAKQNIKIDSVDGSVLVTASKDLTFVCGGSYIKIDASGIELGTSGNVRVKSASLEKIGPSQINLTPTSLPVPFVDNTGQLKLFYHDSDLNPIPRVSYRVEFDDGSVREGILDDNGEALLEDTPLGHANVFFGYSTDDAILPSLKEYETEDYSKTSVAAQLQEHINITPEELKAYIDSQLAYTEEYLEIGKQKQGKE</sequence>
<evidence type="ECO:0000259" key="2">
    <source>
        <dbReference type="Pfam" id="PF04717"/>
    </source>
</evidence>
<feature type="domain" description="Gp5/Type VI secretion system Vgr protein OB-fold" evidence="2">
    <location>
        <begin position="411"/>
        <end position="477"/>
    </location>
</feature>
<protein>
    <submittedName>
        <fullName evidence="5">Rhs element Vgr protein</fullName>
    </submittedName>
</protein>
<dbReference type="InterPro" id="IPR006531">
    <property type="entry name" value="Gp5/Vgr_OB"/>
</dbReference>
<evidence type="ECO:0000259" key="4">
    <source>
        <dbReference type="Pfam" id="PF13296"/>
    </source>
</evidence>
<dbReference type="Gene3D" id="2.40.50.230">
    <property type="entry name" value="Gp5 N-terminal domain"/>
    <property type="match status" value="1"/>
</dbReference>
<dbReference type="InterPro" id="IPR018769">
    <property type="entry name" value="VgrG2_DUF2345"/>
</dbReference>
<dbReference type="Proteomes" id="UP000030901">
    <property type="component" value="Chromosome"/>
</dbReference>
<dbReference type="InterPro" id="IPR037026">
    <property type="entry name" value="Vgr_OB-fold_dom_sf"/>
</dbReference>
<reference evidence="5 6" key="1">
    <citation type="journal article" date="2014" name="Appl. Environ. Microbiol.">
        <title>Gut symbionts from distinct hosts exhibit genotoxic activity via divergent colibactin biosynthetic pathways.</title>
        <authorList>
            <person name="Engel P."/>
            <person name="Vizcaino M.I."/>
            <person name="Crawford J.M."/>
        </authorList>
    </citation>
    <scope>NUCLEOTIDE SEQUENCE [LARGE SCALE GENOMIC DNA]</scope>
    <source>
        <strain evidence="5 6">PEB0191</strain>
    </source>
</reference>
<dbReference type="Gene3D" id="2.30.110.50">
    <property type="match status" value="1"/>
</dbReference>
<dbReference type="Pfam" id="PF10106">
    <property type="entry name" value="DUF2345"/>
    <property type="match status" value="1"/>
</dbReference>
<keyword evidence="6" id="KW-1185">Reference proteome</keyword>
<evidence type="ECO:0000259" key="3">
    <source>
        <dbReference type="Pfam" id="PF10106"/>
    </source>
</evidence>
<dbReference type="Gene3D" id="4.10.220.110">
    <property type="match status" value="1"/>
</dbReference>
<evidence type="ECO:0000313" key="6">
    <source>
        <dbReference type="Proteomes" id="UP000030901"/>
    </source>
</evidence>
<dbReference type="InterPro" id="IPR028244">
    <property type="entry name" value="T6SS_Rhs_Vgr_dom"/>
</dbReference>
<dbReference type="HOGENOM" id="CLU_004121_4_0_6"/>
<dbReference type="InterPro" id="IPR017847">
    <property type="entry name" value="T6SS_RhsGE_Vgr_subset"/>
</dbReference>
<proteinExistence type="inferred from homology"/>
<name>A0A0A7S071_FRIPE</name>
<dbReference type="Pfam" id="PF13296">
    <property type="entry name" value="T6SS_Vgr"/>
    <property type="match status" value="1"/>
</dbReference>
<gene>
    <name evidence="5" type="ORF">FPB0191_01037</name>
</gene>
<dbReference type="SUPFAM" id="SSF69255">
    <property type="entry name" value="gp5 N-terminal domain-like"/>
    <property type="match status" value="1"/>
</dbReference>
<dbReference type="STRING" id="1267021.FPB0191_01037"/>
<dbReference type="AlphaFoldDB" id="A0A0A7S071"/>
<evidence type="ECO:0000313" key="5">
    <source>
        <dbReference type="EMBL" id="AJA44863.1"/>
    </source>
</evidence>
<dbReference type="RefSeq" id="WP_052236783.1">
    <property type="nucleotide sequence ID" value="NZ_CP009056.1"/>
</dbReference>
<dbReference type="EMBL" id="CP009056">
    <property type="protein sequence ID" value="AJA44863.1"/>
    <property type="molecule type" value="Genomic_DNA"/>
</dbReference>
<comment type="similarity">
    <text evidence="1">Belongs to the VgrG protein family.</text>
</comment>
<dbReference type="SUPFAM" id="SSF69279">
    <property type="entry name" value="Phage tail proteins"/>
    <property type="match status" value="2"/>
</dbReference>
<organism evidence="5 6">
    <name type="scientific">Frischella perrara</name>
    <dbReference type="NCBI Taxonomy" id="1267021"/>
    <lineage>
        <taxon>Bacteria</taxon>
        <taxon>Pseudomonadati</taxon>
        <taxon>Pseudomonadota</taxon>
        <taxon>Gammaproteobacteria</taxon>
        <taxon>Orbales</taxon>
        <taxon>Orbaceae</taxon>
        <taxon>Frischella</taxon>
    </lineage>
</organism>
<accession>A0A0A7S071</accession>
<dbReference type="Pfam" id="PF04717">
    <property type="entry name" value="Phage_base_V"/>
    <property type="match status" value="1"/>
</dbReference>
<feature type="domain" description="Putative type VI secretion system Rhs element associated Vgr" evidence="4">
    <location>
        <begin position="497"/>
        <end position="597"/>
    </location>
</feature>
<evidence type="ECO:0000256" key="1">
    <source>
        <dbReference type="ARBA" id="ARBA00005558"/>
    </source>
</evidence>
<feature type="domain" description="DUF2345" evidence="3">
    <location>
        <begin position="615"/>
        <end position="762"/>
    </location>
</feature>
<dbReference type="InterPro" id="IPR006533">
    <property type="entry name" value="T6SS_Vgr_RhsGE"/>
</dbReference>
<dbReference type="KEGG" id="fpp:FPB0191_01037"/>